<evidence type="ECO:0000259" key="3">
    <source>
        <dbReference type="Pfam" id="PF20732"/>
    </source>
</evidence>
<proteinExistence type="predicted"/>
<dbReference type="PANTHER" id="PTHR42915">
    <property type="entry name" value="HYPOTHETICAL 460 KDA PROTEIN IN FEUA-SIGW INTERGENIC REGION [PRECURSOR]"/>
    <property type="match status" value="1"/>
</dbReference>
<dbReference type="EMBL" id="JAEHJZ010000002">
    <property type="protein sequence ID" value="MBJ7879240.1"/>
    <property type="molecule type" value="Genomic_DNA"/>
</dbReference>
<evidence type="ECO:0000313" key="4">
    <source>
        <dbReference type="EMBL" id="MBJ7879240.1"/>
    </source>
</evidence>
<feature type="domain" description="Peptidoglycan beta-N-acetylmuramidase NamZ C-terminal" evidence="3">
    <location>
        <begin position="296"/>
        <end position="433"/>
    </location>
</feature>
<dbReference type="PIRSF" id="PIRSF016719">
    <property type="entry name" value="UCP016719"/>
    <property type="match status" value="1"/>
</dbReference>
<name>A0A934NB51_9FLAO</name>
<dbReference type="GO" id="GO:0033922">
    <property type="term" value="F:peptidoglycan beta-N-acetylmuramidase activity"/>
    <property type="evidence" value="ECO:0007669"/>
    <property type="project" value="InterPro"/>
</dbReference>
<comment type="caution">
    <text evidence="4">The sequence shown here is derived from an EMBL/GenBank/DDBJ whole genome shotgun (WGS) entry which is preliminary data.</text>
</comment>
<dbReference type="Pfam" id="PF07075">
    <property type="entry name" value="NamZ_N"/>
    <property type="match status" value="1"/>
</dbReference>
<dbReference type="InterPro" id="IPR008302">
    <property type="entry name" value="NamZ"/>
</dbReference>
<dbReference type="InterPro" id="IPR048503">
    <property type="entry name" value="NamZ_C"/>
</dbReference>
<feature type="domain" description="Peptidoglycan beta-N-acetylmuramidase NamZ N-terminal" evidence="2">
    <location>
        <begin position="81"/>
        <end position="291"/>
    </location>
</feature>
<protein>
    <submittedName>
        <fullName evidence="4">DUF1343 domain-containing protein</fullName>
    </submittedName>
</protein>
<evidence type="ECO:0000313" key="5">
    <source>
        <dbReference type="Proteomes" id="UP000662373"/>
    </source>
</evidence>
<organism evidence="4 5">
    <name type="scientific">Gelidibacter salicanalis</name>
    <dbReference type="NCBI Taxonomy" id="291193"/>
    <lineage>
        <taxon>Bacteria</taxon>
        <taxon>Pseudomonadati</taxon>
        <taxon>Bacteroidota</taxon>
        <taxon>Flavobacteriia</taxon>
        <taxon>Flavobacteriales</taxon>
        <taxon>Flavobacteriaceae</taxon>
        <taxon>Gelidibacter</taxon>
    </lineage>
</organism>
<accession>A0A934NB51</accession>
<dbReference type="AlphaFoldDB" id="A0A934NB51"/>
<feature type="region of interest" description="Disordered" evidence="1">
    <location>
        <begin position="37"/>
        <end position="61"/>
    </location>
</feature>
<dbReference type="Gene3D" id="3.90.1150.140">
    <property type="match status" value="1"/>
</dbReference>
<dbReference type="PROSITE" id="PS51257">
    <property type="entry name" value="PROKAR_LIPOPROTEIN"/>
    <property type="match status" value="1"/>
</dbReference>
<keyword evidence="5" id="KW-1185">Reference proteome</keyword>
<evidence type="ECO:0000259" key="2">
    <source>
        <dbReference type="Pfam" id="PF07075"/>
    </source>
</evidence>
<reference evidence="4 5" key="1">
    <citation type="submission" date="2020-09" db="EMBL/GenBank/DDBJ databases">
        <title>Draft genome of Gelidibacter salicanalis PAMC21136.</title>
        <authorList>
            <person name="Park H."/>
        </authorList>
    </citation>
    <scope>NUCLEOTIDE SEQUENCE [LARGE SCALE GENOMIC DNA]</scope>
    <source>
        <strain evidence="4 5">PAMC21136</strain>
    </source>
</reference>
<dbReference type="Pfam" id="PF20732">
    <property type="entry name" value="NamZ_C"/>
    <property type="match status" value="1"/>
</dbReference>
<evidence type="ECO:0000256" key="1">
    <source>
        <dbReference type="SAM" id="MobiDB-lite"/>
    </source>
</evidence>
<dbReference type="Gene3D" id="3.40.50.12170">
    <property type="entry name" value="Uncharacterised protein PF07075, DUF1343"/>
    <property type="match status" value="1"/>
</dbReference>
<dbReference type="InterPro" id="IPR048502">
    <property type="entry name" value="NamZ_N"/>
</dbReference>
<dbReference type="PANTHER" id="PTHR42915:SF1">
    <property type="entry name" value="PEPTIDOGLYCAN BETA-N-ACETYLMURAMIDASE NAMZ"/>
    <property type="match status" value="1"/>
</dbReference>
<dbReference type="Proteomes" id="UP000662373">
    <property type="component" value="Unassembled WGS sequence"/>
</dbReference>
<gene>
    <name evidence="4" type="ORF">JEM65_01040</name>
</gene>
<sequence length="434" mass="48092">MRLKMFKNTSFPIIIGLVLILISCGNGMKSIKYQEQSIKTDDGGPMTAESKSPTADLSQEPLKIGANQTENYIKLLRGKRVGVVGNQSSVIFKDGNRKNAKGTAYTHLVDSLLSLNINVKKVFSPEHGFRGTADAGEEIKDGLDPKTNLPIVSLYGDNKKPTPAQLQGLNILVFDIQDVGVRFYTYISTLHYVMEACAEANIPLLILDRPNPNGHYIDGPILEKTHTSFVGMHPIPIAHGMTIAEYAQMINGEKWLKNGIQCALTIISMENYTHQMPYSLPIKPSPNLPNDQSIALYPSLCFFEGTNVSVGRGTDTQFQVFGSPELDKNQFKYRFTPQSTLGAKTPPQLGKLCYGKDLTQTNVAPGINLEYVIKAYAHTANKTTFFNSFFVKLAGTSQLQKQIAQGLSEKEIKATWATGLEKFKKIRERYVLYP</sequence>